<dbReference type="InterPro" id="IPR011701">
    <property type="entry name" value="MFS"/>
</dbReference>
<feature type="transmembrane region" description="Helical" evidence="8">
    <location>
        <begin position="311"/>
        <end position="330"/>
    </location>
</feature>
<comment type="caution">
    <text evidence="10">The sequence shown here is derived from an EMBL/GenBank/DDBJ whole genome shotgun (WGS) entry which is preliminary data.</text>
</comment>
<keyword evidence="5 8" id="KW-1133">Transmembrane helix</keyword>
<dbReference type="PANTHER" id="PTHR11360">
    <property type="entry name" value="MONOCARBOXYLATE TRANSPORTER"/>
    <property type="match status" value="1"/>
</dbReference>
<keyword evidence="6 8" id="KW-0472">Membrane</keyword>
<feature type="transmembrane region" description="Helical" evidence="8">
    <location>
        <begin position="208"/>
        <end position="227"/>
    </location>
</feature>
<sequence>MSSSSRSTTVDMTHDQPSTSNEEKQQHQNPWADPASFPDGGSKAWLTVAGCSACLFVSFGWVNCIGVFQDYYQQNQLRDYTESDISWIPSLQIFFMLFCGPFVGKVFDDYGPFMLLSVGAFLHVFGLMMTSISHKYYQILLSQAVCSAIGASMVFYPAFTCASTWFYAKRGAALGMVAMGSSLGGVIFPIMVVHLIPEVGFGWTMRICAFLILALLIFANLTVRSRIPPSKRPLEVMAFIRPLKEPAFLMLTLAIFFFYWGMFIPFTYIVVQAQSHGMSHRLANYLVPILNSASIIGRGVPNALSDKLGRFNIMVVMSAFTTIVILALWLPATGNAAIIVFAVLFGIGSGAGIGLTPALCAQISPIRDIGVRTGSAFAISAFAALSGSPIGGRIIGDSKGDFKWTIVFAGVSCAIGTAFFAATRLGLAGVKPVKV</sequence>
<feature type="transmembrane region" description="Helical" evidence="8">
    <location>
        <begin position="336"/>
        <end position="361"/>
    </location>
</feature>
<evidence type="ECO:0000259" key="9">
    <source>
        <dbReference type="PROSITE" id="PS50850"/>
    </source>
</evidence>
<dbReference type="Proteomes" id="UP000572817">
    <property type="component" value="Unassembled WGS sequence"/>
</dbReference>
<evidence type="ECO:0000256" key="3">
    <source>
        <dbReference type="ARBA" id="ARBA00022448"/>
    </source>
</evidence>
<dbReference type="OrthoDB" id="5667at2759"/>
<comment type="subcellular location">
    <subcellularLocation>
        <location evidence="1">Membrane</location>
        <topology evidence="1">Multi-pass membrane protein</topology>
    </subcellularLocation>
</comment>
<evidence type="ECO:0000313" key="11">
    <source>
        <dbReference type="Proteomes" id="UP000572817"/>
    </source>
</evidence>
<evidence type="ECO:0000256" key="5">
    <source>
        <dbReference type="ARBA" id="ARBA00022989"/>
    </source>
</evidence>
<feature type="transmembrane region" description="Helical" evidence="8">
    <location>
        <begin position="44"/>
        <end position="64"/>
    </location>
</feature>
<comment type="similarity">
    <text evidence="2">Belongs to the major facilitator superfamily. Monocarboxylate porter (TC 2.A.1.13) family.</text>
</comment>
<feature type="region of interest" description="Disordered" evidence="7">
    <location>
        <begin position="1"/>
        <end position="33"/>
    </location>
</feature>
<reference evidence="10" key="1">
    <citation type="submission" date="2020-04" db="EMBL/GenBank/DDBJ databases">
        <title>Genome Assembly and Annotation of Botryosphaeria dothidea sdau 11-99, a Latent Pathogen of Apple Fruit Ring Rot in China.</title>
        <authorList>
            <person name="Yu C."/>
            <person name="Diao Y."/>
            <person name="Lu Q."/>
            <person name="Zhao J."/>
            <person name="Cui S."/>
            <person name="Peng C."/>
            <person name="He B."/>
            <person name="Liu H."/>
        </authorList>
    </citation>
    <scope>NUCLEOTIDE SEQUENCE [LARGE SCALE GENOMIC DNA]</scope>
    <source>
        <strain evidence="10">Sdau11-99</strain>
    </source>
</reference>
<dbReference type="InterPro" id="IPR020846">
    <property type="entry name" value="MFS_dom"/>
</dbReference>
<dbReference type="CDD" id="cd17352">
    <property type="entry name" value="MFS_MCT_SLC16"/>
    <property type="match status" value="1"/>
</dbReference>
<feature type="transmembrane region" description="Helical" evidence="8">
    <location>
        <begin position="404"/>
        <end position="427"/>
    </location>
</feature>
<evidence type="ECO:0000256" key="4">
    <source>
        <dbReference type="ARBA" id="ARBA00022692"/>
    </source>
</evidence>
<evidence type="ECO:0000313" key="10">
    <source>
        <dbReference type="EMBL" id="KAF4308702.1"/>
    </source>
</evidence>
<protein>
    <submittedName>
        <fullName evidence="10">MFS general substrate transporter</fullName>
    </submittedName>
</protein>
<accession>A0A8H4IWX8</accession>
<evidence type="ECO:0000256" key="8">
    <source>
        <dbReference type="SAM" id="Phobius"/>
    </source>
</evidence>
<dbReference type="PROSITE" id="PS50850">
    <property type="entry name" value="MFS"/>
    <property type="match status" value="1"/>
</dbReference>
<gene>
    <name evidence="10" type="ORF">GTA08_BOTSDO04841</name>
</gene>
<name>A0A8H4IWX8_9PEZI</name>
<dbReference type="PANTHER" id="PTHR11360:SF224">
    <property type="entry name" value="MAJOR FACILITATOR SUPERFAMILY (MFS) PROFILE DOMAIN-CONTAINING PROTEIN-RELATED"/>
    <property type="match status" value="1"/>
</dbReference>
<dbReference type="AlphaFoldDB" id="A0A8H4IWX8"/>
<dbReference type="SUPFAM" id="SSF103473">
    <property type="entry name" value="MFS general substrate transporter"/>
    <property type="match status" value="1"/>
</dbReference>
<evidence type="ECO:0000256" key="6">
    <source>
        <dbReference type="ARBA" id="ARBA00023136"/>
    </source>
</evidence>
<feature type="compositionally biased region" description="Polar residues" evidence="7">
    <location>
        <begin position="1"/>
        <end position="20"/>
    </location>
</feature>
<dbReference type="EMBL" id="WWBZ02000022">
    <property type="protein sequence ID" value="KAF4308702.1"/>
    <property type="molecule type" value="Genomic_DNA"/>
</dbReference>
<dbReference type="Pfam" id="PF07690">
    <property type="entry name" value="MFS_1"/>
    <property type="match status" value="1"/>
</dbReference>
<evidence type="ECO:0000256" key="2">
    <source>
        <dbReference type="ARBA" id="ARBA00006727"/>
    </source>
</evidence>
<feature type="domain" description="Major facilitator superfamily (MFS) profile" evidence="9">
    <location>
        <begin position="247"/>
        <end position="435"/>
    </location>
</feature>
<feature type="transmembrane region" description="Helical" evidence="8">
    <location>
        <begin position="110"/>
        <end position="132"/>
    </location>
</feature>
<dbReference type="GO" id="GO:0016020">
    <property type="term" value="C:membrane"/>
    <property type="evidence" value="ECO:0007669"/>
    <property type="project" value="UniProtKB-SubCell"/>
</dbReference>
<feature type="transmembrane region" description="Helical" evidence="8">
    <location>
        <begin position="247"/>
        <end position="271"/>
    </location>
</feature>
<dbReference type="InterPro" id="IPR050327">
    <property type="entry name" value="Proton-linked_MCT"/>
</dbReference>
<evidence type="ECO:0000256" key="1">
    <source>
        <dbReference type="ARBA" id="ARBA00004141"/>
    </source>
</evidence>
<feature type="transmembrane region" description="Helical" evidence="8">
    <location>
        <begin position="173"/>
        <end position="196"/>
    </location>
</feature>
<keyword evidence="11" id="KW-1185">Reference proteome</keyword>
<feature type="transmembrane region" description="Helical" evidence="8">
    <location>
        <begin position="144"/>
        <end position="167"/>
    </location>
</feature>
<dbReference type="Gene3D" id="1.20.1250.20">
    <property type="entry name" value="MFS general substrate transporter like domains"/>
    <property type="match status" value="2"/>
</dbReference>
<organism evidence="10 11">
    <name type="scientific">Botryosphaeria dothidea</name>
    <dbReference type="NCBI Taxonomy" id="55169"/>
    <lineage>
        <taxon>Eukaryota</taxon>
        <taxon>Fungi</taxon>
        <taxon>Dikarya</taxon>
        <taxon>Ascomycota</taxon>
        <taxon>Pezizomycotina</taxon>
        <taxon>Dothideomycetes</taxon>
        <taxon>Dothideomycetes incertae sedis</taxon>
        <taxon>Botryosphaeriales</taxon>
        <taxon>Botryosphaeriaceae</taxon>
        <taxon>Botryosphaeria</taxon>
    </lineage>
</organism>
<evidence type="ECO:0000256" key="7">
    <source>
        <dbReference type="SAM" id="MobiDB-lite"/>
    </source>
</evidence>
<keyword evidence="3" id="KW-0813">Transport</keyword>
<feature type="transmembrane region" description="Helical" evidence="8">
    <location>
        <begin position="373"/>
        <end position="392"/>
    </location>
</feature>
<dbReference type="InterPro" id="IPR036259">
    <property type="entry name" value="MFS_trans_sf"/>
</dbReference>
<proteinExistence type="inferred from homology"/>
<dbReference type="GO" id="GO:0022857">
    <property type="term" value="F:transmembrane transporter activity"/>
    <property type="evidence" value="ECO:0007669"/>
    <property type="project" value="InterPro"/>
</dbReference>
<keyword evidence="4 8" id="KW-0812">Transmembrane</keyword>